<dbReference type="RefSeq" id="WP_169230654.1">
    <property type="nucleotide sequence ID" value="NZ_JABBGF010000001.1"/>
</dbReference>
<sequence length="113" mass="13385">MKNEKTEFNLEDLNQKIFVQDEILALAKENSPRLLSKFRLVDPDFFKKLSSIQPNLKNSELIFCIYLKLNLTTKEIATYTFVTPKAIQNRKNRLRKKLNIASTVDIYKWFNEL</sequence>
<dbReference type="Gene3D" id="1.10.10.10">
    <property type="entry name" value="Winged helix-like DNA-binding domain superfamily/Winged helix DNA-binding domain"/>
    <property type="match status" value="1"/>
</dbReference>
<comment type="caution">
    <text evidence="1">The sequence shown here is derived from an EMBL/GenBank/DDBJ whole genome shotgun (WGS) entry which is preliminary data.</text>
</comment>
<keyword evidence="2" id="KW-1185">Reference proteome</keyword>
<dbReference type="GO" id="GO:0006355">
    <property type="term" value="P:regulation of DNA-templated transcription"/>
    <property type="evidence" value="ECO:0007669"/>
    <property type="project" value="InterPro"/>
</dbReference>
<dbReference type="InterPro" id="IPR016032">
    <property type="entry name" value="Sig_transdc_resp-reg_C-effctor"/>
</dbReference>
<reference evidence="1 2" key="1">
    <citation type="submission" date="2020-04" db="EMBL/GenBank/DDBJ databases">
        <title>Chryseobacterium sp. RJ-7-14 sp. nov., isolated from Jeju soil.</title>
        <authorList>
            <person name="Dahal R.H."/>
            <person name="Chaudhary D.K."/>
        </authorList>
    </citation>
    <scope>NUCLEOTIDE SEQUENCE [LARGE SCALE GENOMIC DNA]</scope>
    <source>
        <strain evidence="1 2">RJ-7-14</strain>
    </source>
</reference>
<dbReference type="GO" id="GO:0003677">
    <property type="term" value="F:DNA binding"/>
    <property type="evidence" value="ECO:0007669"/>
    <property type="project" value="InterPro"/>
</dbReference>
<dbReference type="SUPFAM" id="SSF46894">
    <property type="entry name" value="C-terminal effector domain of the bipartite response regulators"/>
    <property type="match status" value="1"/>
</dbReference>
<gene>
    <name evidence="1" type="ORF">HHL20_08185</name>
</gene>
<organism evidence="1 2">
    <name type="scientific">Chryseobacterium cheonjiense</name>
    <dbReference type="NCBI Taxonomy" id="2728845"/>
    <lineage>
        <taxon>Bacteria</taxon>
        <taxon>Pseudomonadati</taxon>
        <taxon>Bacteroidota</taxon>
        <taxon>Flavobacteriia</taxon>
        <taxon>Flavobacteriales</taxon>
        <taxon>Weeksellaceae</taxon>
        <taxon>Chryseobacterium group</taxon>
        <taxon>Chryseobacterium</taxon>
    </lineage>
</organism>
<evidence type="ECO:0000313" key="2">
    <source>
        <dbReference type="Proteomes" id="UP000552615"/>
    </source>
</evidence>
<accession>A0A7Y0FIB0</accession>
<dbReference type="AlphaFoldDB" id="A0A7Y0FIB0"/>
<evidence type="ECO:0000313" key="1">
    <source>
        <dbReference type="EMBL" id="NML57323.1"/>
    </source>
</evidence>
<protein>
    <recommendedName>
        <fullName evidence="3">HTH luxR-type domain-containing protein</fullName>
    </recommendedName>
</protein>
<dbReference type="EMBL" id="JABBGF010000001">
    <property type="protein sequence ID" value="NML57323.1"/>
    <property type="molecule type" value="Genomic_DNA"/>
</dbReference>
<evidence type="ECO:0008006" key="3">
    <source>
        <dbReference type="Google" id="ProtNLM"/>
    </source>
</evidence>
<proteinExistence type="predicted"/>
<dbReference type="InterPro" id="IPR036388">
    <property type="entry name" value="WH-like_DNA-bd_sf"/>
</dbReference>
<name>A0A7Y0FIB0_9FLAO</name>
<dbReference type="Proteomes" id="UP000552615">
    <property type="component" value="Unassembled WGS sequence"/>
</dbReference>